<reference evidence="15" key="1">
    <citation type="submission" date="2022-01" db="EMBL/GenBank/DDBJ databases">
        <authorList>
            <person name="King R."/>
        </authorList>
    </citation>
    <scope>NUCLEOTIDE SEQUENCE</scope>
</reference>
<keyword evidence="6 11" id="KW-0297">G-protein coupled receptor</keyword>
<accession>A0A9N9QJ92</accession>
<dbReference type="InterPro" id="IPR000276">
    <property type="entry name" value="GPCR_Rhodpsn"/>
</dbReference>
<evidence type="ECO:0000256" key="13">
    <source>
        <dbReference type="SAM" id="Phobius"/>
    </source>
</evidence>
<keyword evidence="3" id="KW-1003">Cell membrane</keyword>
<evidence type="ECO:0000256" key="2">
    <source>
        <dbReference type="ARBA" id="ARBA00010663"/>
    </source>
</evidence>
<evidence type="ECO:0000256" key="10">
    <source>
        <dbReference type="ARBA" id="ARBA00023224"/>
    </source>
</evidence>
<feature type="region of interest" description="Disordered" evidence="12">
    <location>
        <begin position="396"/>
        <end position="415"/>
    </location>
</feature>
<dbReference type="PROSITE" id="PS50262">
    <property type="entry name" value="G_PROTEIN_RECEP_F1_2"/>
    <property type="match status" value="1"/>
</dbReference>
<keyword evidence="10 11" id="KW-0807">Transducer</keyword>
<dbReference type="PANTHER" id="PTHR24246:SF27">
    <property type="entry name" value="ADENOSINE RECEPTOR, ISOFORM A"/>
    <property type="match status" value="1"/>
</dbReference>
<protein>
    <recommendedName>
        <fullName evidence="14">G-protein coupled receptors family 1 profile domain-containing protein</fullName>
    </recommendedName>
</protein>
<feature type="transmembrane region" description="Helical" evidence="13">
    <location>
        <begin position="285"/>
        <end position="306"/>
    </location>
</feature>
<evidence type="ECO:0000313" key="16">
    <source>
        <dbReference type="Proteomes" id="UP001152799"/>
    </source>
</evidence>
<feature type="transmembrane region" description="Helical" evidence="13">
    <location>
        <begin position="252"/>
        <end position="273"/>
    </location>
</feature>
<dbReference type="GO" id="GO:0007189">
    <property type="term" value="P:adenylate cyclase-activating G protein-coupled receptor signaling pathway"/>
    <property type="evidence" value="ECO:0007669"/>
    <property type="project" value="TreeGrafter"/>
</dbReference>
<feature type="domain" description="G-protein coupled receptors family 1 profile" evidence="14">
    <location>
        <begin position="40"/>
        <end position="304"/>
    </location>
</feature>
<keyword evidence="4 11" id="KW-0812">Transmembrane</keyword>
<feature type="transmembrane region" description="Helical" evidence="13">
    <location>
        <begin position="61"/>
        <end position="83"/>
    </location>
</feature>
<dbReference type="SMART" id="SM01381">
    <property type="entry name" value="7TM_GPCR_Srsx"/>
    <property type="match status" value="1"/>
</dbReference>
<dbReference type="AlphaFoldDB" id="A0A9N9QJ92"/>
<evidence type="ECO:0000256" key="1">
    <source>
        <dbReference type="ARBA" id="ARBA00004651"/>
    </source>
</evidence>
<keyword evidence="8 11" id="KW-0675">Receptor</keyword>
<dbReference type="PANTHER" id="PTHR24246">
    <property type="entry name" value="OLFACTORY RECEPTOR AND ADENOSINE RECEPTOR"/>
    <property type="match status" value="1"/>
</dbReference>
<evidence type="ECO:0000256" key="5">
    <source>
        <dbReference type="ARBA" id="ARBA00022989"/>
    </source>
</evidence>
<dbReference type="Gene3D" id="1.20.1070.10">
    <property type="entry name" value="Rhodopsin 7-helix transmembrane proteins"/>
    <property type="match status" value="1"/>
</dbReference>
<feature type="transmembrane region" description="Helical" evidence="13">
    <location>
        <begin position="95"/>
        <end position="117"/>
    </location>
</feature>
<dbReference type="GO" id="GO:0004930">
    <property type="term" value="F:G protein-coupled receptor activity"/>
    <property type="evidence" value="ECO:0007669"/>
    <property type="project" value="UniProtKB-KW"/>
</dbReference>
<keyword evidence="7 13" id="KW-0472">Membrane</keyword>
<dbReference type="Proteomes" id="UP001152799">
    <property type="component" value="Chromosome 1"/>
</dbReference>
<sequence length="573" mass="64342">MNATLSPLGISNKTYDYQTRELNVTYVVCEIIVAILAVLGNALVVYVFLKEKKLRRRTNYYIFSLATADFLVGFLGIPSAILSSVGLPKNLHACMFSVSSLVVLCTISIFCLVAVSVDRYWAILHPMGYSRNVRTKTALVIISICWFAGSLVGFLPLMGWHQDRPNTVDCFFLNVMDYNYLVFLYVGTIITPTVVLIAFYAHIYRVVLKQVRQIVVINPNDGNKKCKNISSGGMIRMLGVHQRNEVKATQNLAIIVLFFMICWIPLYTINCILAFYKDFHVDSTVMYFCIILSHLSSAGNPLLYAYHLKDFRAALKTFFCNLFGIKQECCDQFPPKYASHYSQKAQFRHSSKPNLELPTKVSNCPKVGVIVKNSAMLAAAPTGKLNRSIWNIAEDSGRDSAPSSQDSSKDIESSHHDTILMIRPATPYKAGLLKEVNHAYVESSSIDESSEDPYMLECLPPSKDIIEETCLSEVIRSHKNSPKIVLKNYSKSSPQLSKGVFVMDCEPNNKPTEDEKPNNHLCANEAKTSHKLSPYKIVSSLFRSRRQLNRSLSDSDSIRKLNGVVTDHYSVPI</sequence>
<dbReference type="InterPro" id="IPR017452">
    <property type="entry name" value="GPCR_Rhodpsn_7TM"/>
</dbReference>
<proteinExistence type="inferred from homology"/>
<evidence type="ECO:0000256" key="6">
    <source>
        <dbReference type="ARBA" id="ARBA00023040"/>
    </source>
</evidence>
<keyword evidence="9" id="KW-0325">Glycoprotein</keyword>
<organism evidence="15 16">
    <name type="scientific">Ceutorhynchus assimilis</name>
    <name type="common">cabbage seed weevil</name>
    <dbReference type="NCBI Taxonomy" id="467358"/>
    <lineage>
        <taxon>Eukaryota</taxon>
        <taxon>Metazoa</taxon>
        <taxon>Ecdysozoa</taxon>
        <taxon>Arthropoda</taxon>
        <taxon>Hexapoda</taxon>
        <taxon>Insecta</taxon>
        <taxon>Pterygota</taxon>
        <taxon>Neoptera</taxon>
        <taxon>Endopterygota</taxon>
        <taxon>Coleoptera</taxon>
        <taxon>Polyphaga</taxon>
        <taxon>Cucujiformia</taxon>
        <taxon>Curculionidae</taxon>
        <taxon>Ceutorhynchinae</taxon>
        <taxon>Ceutorhynchus</taxon>
    </lineage>
</organism>
<evidence type="ECO:0000313" key="15">
    <source>
        <dbReference type="EMBL" id="CAG9760870.1"/>
    </source>
</evidence>
<keyword evidence="16" id="KW-1185">Reference proteome</keyword>
<evidence type="ECO:0000256" key="12">
    <source>
        <dbReference type="SAM" id="MobiDB-lite"/>
    </source>
</evidence>
<dbReference type="Pfam" id="PF00001">
    <property type="entry name" value="7tm_1"/>
    <property type="match status" value="1"/>
</dbReference>
<feature type="transmembrane region" description="Helical" evidence="13">
    <location>
        <begin position="138"/>
        <end position="160"/>
    </location>
</feature>
<evidence type="ECO:0000256" key="7">
    <source>
        <dbReference type="ARBA" id="ARBA00023136"/>
    </source>
</evidence>
<name>A0A9N9QJ92_9CUCU</name>
<evidence type="ECO:0000256" key="9">
    <source>
        <dbReference type="ARBA" id="ARBA00023180"/>
    </source>
</evidence>
<feature type="transmembrane region" description="Helical" evidence="13">
    <location>
        <begin position="24"/>
        <end position="49"/>
    </location>
</feature>
<dbReference type="OrthoDB" id="284782at2759"/>
<comment type="similarity">
    <text evidence="2 11">Belongs to the G-protein coupled receptor 1 family.</text>
</comment>
<dbReference type="GO" id="GO:0001973">
    <property type="term" value="P:G protein-coupled adenosine receptor signaling pathway"/>
    <property type="evidence" value="ECO:0007669"/>
    <property type="project" value="TreeGrafter"/>
</dbReference>
<evidence type="ECO:0000256" key="3">
    <source>
        <dbReference type="ARBA" id="ARBA00022475"/>
    </source>
</evidence>
<dbReference type="PRINTS" id="PR00237">
    <property type="entry name" value="GPCRRHODOPSN"/>
</dbReference>
<evidence type="ECO:0000256" key="8">
    <source>
        <dbReference type="ARBA" id="ARBA00023170"/>
    </source>
</evidence>
<evidence type="ECO:0000256" key="11">
    <source>
        <dbReference type="RuleBase" id="RU000688"/>
    </source>
</evidence>
<evidence type="ECO:0000256" key="4">
    <source>
        <dbReference type="ARBA" id="ARBA00022692"/>
    </source>
</evidence>
<dbReference type="GO" id="GO:0005886">
    <property type="term" value="C:plasma membrane"/>
    <property type="evidence" value="ECO:0007669"/>
    <property type="project" value="UniProtKB-SubCell"/>
</dbReference>
<keyword evidence="5 13" id="KW-1133">Transmembrane helix</keyword>
<gene>
    <name evidence="15" type="ORF">CEUTPL_LOCUS1587</name>
</gene>
<dbReference type="EMBL" id="OU892277">
    <property type="protein sequence ID" value="CAG9760870.1"/>
    <property type="molecule type" value="Genomic_DNA"/>
</dbReference>
<comment type="subcellular location">
    <subcellularLocation>
        <location evidence="1">Cell membrane</location>
        <topology evidence="1">Multi-pass membrane protein</topology>
    </subcellularLocation>
</comment>
<evidence type="ECO:0000259" key="14">
    <source>
        <dbReference type="PROSITE" id="PS50262"/>
    </source>
</evidence>
<feature type="transmembrane region" description="Helical" evidence="13">
    <location>
        <begin position="180"/>
        <end position="203"/>
    </location>
</feature>
<dbReference type="SUPFAM" id="SSF81321">
    <property type="entry name" value="Family A G protein-coupled receptor-like"/>
    <property type="match status" value="1"/>
</dbReference>
<dbReference type="PROSITE" id="PS00237">
    <property type="entry name" value="G_PROTEIN_RECEP_F1_1"/>
    <property type="match status" value="1"/>
</dbReference>